<dbReference type="RefSeq" id="WP_235056361.1">
    <property type="nucleotide sequence ID" value="NZ_JAKFHA010000026.1"/>
</dbReference>
<evidence type="ECO:0000259" key="3">
    <source>
        <dbReference type="Pfam" id="PF01408"/>
    </source>
</evidence>
<dbReference type="InterPro" id="IPR055170">
    <property type="entry name" value="GFO_IDH_MocA-like_dom"/>
</dbReference>
<comment type="similarity">
    <text evidence="1">Belongs to the Gfo/Idh/MocA family.</text>
</comment>
<name>A0AA41Q5P5_9ACTN</name>
<dbReference type="GO" id="GO:0016491">
    <property type="term" value="F:oxidoreductase activity"/>
    <property type="evidence" value="ECO:0007669"/>
    <property type="project" value="UniProtKB-KW"/>
</dbReference>
<dbReference type="InterPro" id="IPR000683">
    <property type="entry name" value="Gfo/Idh/MocA-like_OxRdtase_N"/>
</dbReference>
<dbReference type="Gene3D" id="3.40.50.720">
    <property type="entry name" value="NAD(P)-binding Rossmann-like Domain"/>
    <property type="match status" value="1"/>
</dbReference>
<dbReference type="SUPFAM" id="SSF51735">
    <property type="entry name" value="NAD(P)-binding Rossmann-fold domains"/>
    <property type="match status" value="1"/>
</dbReference>
<dbReference type="Pfam" id="PF22725">
    <property type="entry name" value="GFO_IDH_MocA_C3"/>
    <property type="match status" value="1"/>
</dbReference>
<dbReference type="GO" id="GO:0000166">
    <property type="term" value="F:nucleotide binding"/>
    <property type="evidence" value="ECO:0007669"/>
    <property type="project" value="InterPro"/>
</dbReference>
<proteinExistence type="inferred from homology"/>
<dbReference type="Gene3D" id="3.30.360.10">
    <property type="entry name" value="Dihydrodipicolinate Reductase, domain 2"/>
    <property type="match status" value="1"/>
</dbReference>
<protein>
    <submittedName>
        <fullName evidence="5">Gfo/Idh/MocA family oxidoreductase</fullName>
    </submittedName>
</protein>
<reference evidence="5" key="1">
    <citation type="submission" date="2022-01" db="EMBL/GenBank/DDBJ databases">
        <title>Genome-Based Taxonomic Classification of the Phylum Actinobacteria.</title>
        <authorList>
            <person name="Gao Y."/>
        </authorList>
    </citation>
    <scope>NUCLEOTIDE SEQUENCE</scope>
    <source>
        <strain evidence="5">KLBMP 8922</strain>
    </source>
</reference>
<dbReference type="EMBL" id="JAKFHA010000026">
    <property type="protein sequence ID" value="MCF2531712.1"/>
    <property type="molecule type" value="Genomic_DNA"/>
</dbReference>
<evidence type="ECO:0000313" key="5">
    <source>
        <dbReference type="EMBL" id="MCF2531712.1"/>
    </source>
</evidence>
<feature type="domain" description="GFO/IDH/MocA-like oxidoreductase" evidence="4">
    <location>
        <begin position="137"/>
        <end position="258"/>
    </location>
</feature>
<gene>
    <name evidence="5" type="ORF">LZ495_31465</name>
</gene>
<evidence type="ECO:0000256" key="2">
    <source>
        <dbReference type="ARBA" id="ARBA00023002"/>
    </source>
</evidence>
<keyword evidence="6" id="KW-1185">Reference proteome</keyword>
<evidence type="ECO:0000313" key="6">
    <source>
        <dbReference type="Proteomes" id="UP001165378"/>
    </source>
</evidence>
<evidence type="ECO:0000256" key="1">
    <source>
        <dbReference type="ARBA" id="ARBA00010928"/>
    </source>
</evidence>
<dbReference type="AlphaFoldDB" id="A0AA41Q5P5"/>
<dbReference type="InterPro" id="IPR051317">
    <property type="entry name" value="Gfo/Idh/MocA_oxidoreduct"/>
</dbReference>
<dbReference type="Pfam" id="PF01408">
    <property type="entry name" value="GFO_IDH_MocA"/>
    <property type="match status" value="1"/>
</dbReference>
<keyword evidence="2" id="KW-0560">Oxidoreductase</keyword>
<evidence type="ECO:0000259" key="4">
    <source>
        <dbReference type="Pfam" id="PF22725"/>
    </source>
</evidence>
<dbReference type="PANTHER" id="PTHR43708">
    <property type="entry name" value="CONSERVED EXPRESSED OXIDOREDUCTASE (EUROFUNG)"/>
    <property type="match status" value="1"/>
</dbReference>
<organism evidence="5 6">
    <name type="scientific">Yinghuangia soli</name>
    <dbReference type="NCBI Taxonomy" id="2908204"/>
    <lineage>
        <taxon>Bacteria</taxon>
        <taxon>Bacillati</taxon>
        <taxon>Actinomycetota</taxon>
        <taxon>Actinomycetes</taxon>
        <taxon>Kitasatosporales</taxon>
        <taxon>Streptomycetaceae</taxon>
        <taxon>Yinghuangia</taxon>
    </lineage>
</organism>
<dbReference type="SUPFAM" id="SSF55347">
    <property type="entry name" value="Glyceraldehyde-3-phosphate dehydrogenase-like, C-terminal domain"/>
    <property type="match status" value="1"/>
</dbReference>
<dbReference type="InterPro" id="IPR036291">
    <property type="entry name" value="NAD(P)-bd_dom_sf"/>
</dbReference>
<dbReference type="PANTHER" id="PTHR43708:SF5">
    <property type="entry name" value="CONSERVED EXPRESSED OXIDOREDUCTASE (EUROFUNG)-RELATED"/>
    <property type="match status" value="1"/>
</dbReference>
<accession>A0AA41Q5P5</accession>
<feature type="domain" description="Gfo/Idh/MocA-like oxidoreductase N-terminal" evidence="3">
    <location>
        <begin position="8"/>
        <end position="127"/>
    </location>
</feature>
<dbReference type="Proteomes" id="UP001165378">
    <property type="component" value="Unassembled WGS sequence"/>
</dbReference>
<sequence length="359" mass="38078">MNGTRPLRAALIGYGLGGAAFHAPFLGALPEFELAAVVTGNPERAAEVRARYGDSTEIFATPDLLTARAEEFDLAVVTVPNRFHAPLAAQALEAGLHVVVDKPFAGTPGEGRALARLADTSGRLLCVFQNRRWDGDFRTVRQLMEAGELGDVHRFESRFERWRPQPAAGGWKEDADPAALGGILYDLGSHLIDQAVALFGRPESVYAELDLTRPGVVVDDDSFVALTHPGGVRSHLWTSAAAADLGPRFRVLGSRAAYVKYGMDVQEALLRAGQAPVGAEWGAEEPEAWGRLGTPDAMAAVRTLPGAYGDFYRAVAAAVREGAAPPVPLAESIAVLETIAAAQQSARAGRVVALPKVEG</sequence>
<comment type="caution">
    <text evidence="5">The sequence shown here is derived from an EMBL/GenBank/DDBJ whole genome shotgun (WGS) entry which is preliminary data.</text>
</comment>